<sequence length="300" mass="34223">MASASNNPSFIIPNITSLVSIKLERPNYLNWTTRFIPVLRSHDLLSIVDGSEVCPSQYLVDSDGKVTSDINPAYLVWQKKDQFILAWLNATLSEKVLSTVYGLTTSKQVWNTLSTRFASRSRFKISHLKRQLQTLQQGTKNCSDYLLTTKNWADQLSATGKPIENDDLISYVVGGLNPIFTPFITILNFATRDHSISFDDFQTKLLNFEQLSRHKIRIYHLQALDCYHQMDFNYQGRHPPTQLAAMAAHTHTIQEPKQPWYLDRGANNHITSELENLILNQQPYHGNDKVTVGNRGEILS</sequence>
<keyword evidence="2" id="KW-1185">Reference proteome</keyword>
<protein>
    <submittedName>
        <fullName evidence="1">Uncharacterized protein</fullName>
    </submittedName>
</protein>
<dbReference type="EMBL" id="CM047901">
    <property type="protein sequence ID" value="KAJ0098197.1"/>
    <property type="molecule type" value="Genomic_DNA"/>
</dbReference>
<comment type="caution">
    <text evidence="1">The sequence shown here is derived from an EMBL/GenBank/DDBJ whole genome shotgun (WGS) entry which is preliminary data.</text>
</comment>
<dbReference type="Proteomes" id="UP001164250">
    <property type="component" value="Chromosome 5"/>
</dbReference>
<proteinExistence type="predicted"/>
<evidence type="ECO:0000313" key="2">
    <source>
        <dbReference type="Proteomes" id="UP001164250"/>
    </source>
</evidence>
<reference evidence="2" key="1">
    <citation type="journal article" date="2023" name="G3 (Bethesda)">
        <title>Genome assembly and association tests identify interacting loci associated with vigor, precocity, and sex in interspecific pistachio rootstocks.</title>
        <authorList>
            <person name="Palmer W."/>
            <person name="Jacygrad E."/>
            <person name="Sagayaradj S."/>
            <person name="Cavanaugh K."/>
            <person name="Han R."/>
            <person name="Bertier L."/>
            <person name="Beede B."/>
            <person name="Kafkas S."/>
            <person name="Golino D."/>
            <person name="Preece J."/>
            <person name="Michelmore R."/>
        </authorList>
    </citation>
    <scope>NUCLEOTIDE SEQUENCE [LARGE SCALE GENOMIC DNA]</scope>
</reference>
<accession>A0ACC1BH67</accession>
<name>A0ACC1BH67_9ROSI</name>
<gene>
    <name evidence="1" type="ORF">Patl1_28420</name>
</gene>
<evidence type="ECO:0000313" key="1">
    <source>
        <dbReference type="EMBL" id="KAJ0098197.1"/>
    </source>
</evidence>
<organism evidence="1 2">
    <name type="scientific">Pistacia atlantica</name>
    <dbReference type="NCBI Taxonomy" id="434234"/>
    <lineage>
        <taxon>Eukaryota</taxon>
        <taxon>Viridiplantae</taxon>
        <taxon>Streptophyta</taxon>
        <taxon>Embryophyta</taxon>
        <taxon>Tracheophyta</taxon>
        <taxon>Spermatophyta</taxon>
        <taxon>Magnoliopsida</taxon>
        <taxon>eudicotyledons</taxon>
        <taxon>Gunneridae</taxon>
        <taxon>Pentapetalae</taxon>
        <taxon>rosids</taxon>
        <taxon>malvids</taxon>
        <taxon>Sapindales</taxon>
        <taxon>Anacardiaceae</taxon>
        <taxon>Pistacia</taxon>
    </lineage>
</organism>